<dbReference type="STRING" id="1249101.BST21_17880"/>
<dbReference type="AlphaFoldDB" id="A0A1X0BPQ3"/>
<sequence>MGSPASNSPLVAEAPGPLRGLIDTSVVIDLDRIDAEQLPVELAISALTMAEDRIAQPANVDAERHAPNEIGL</sequence>
<gene>
    <name evidence="1" type="ORF">MCEL_24410</name>
</gene>
<dbReference type="EMBL" id="AP022591">
    <property type="protein sequence ID" value="BBY44146.1"/>
    <property type="molecule type" value="Genomic_DNA"/>
</dbReference>
<dbReference type="OrthoDB" id="3257696at2"/>
<name>A0A1X0BPQ3_MYCCF</name>
<dbReference type="Proteomes" id="UP000466431">
    <property type="component" value="Chromosome"/>
</dbReference>
<keyword evidence="2" id="KW-1185">Reference proteome</keyword>
<proteinExistence type="predicted"/>
<protein>
    <submittedName>
        <fullName evidence="1">Uncharacterized protein</fullName>
    </submittedName>
</protein>
<organism evidence="1 2">
    <name type="scientific">Mycolicibacterium celeriflavum</name>
    <name type="common">Mycobacterium celeriflavum</name>
    <dbReference type="NCBI Taxonomy" id="1249101"/>
    <lineage>
        <taxon>Bacteria</taxon>
        <taxon>Bacillati</taxon>
        <taxon>Actinomycetota</taxon>
        <taxon>Actinomycetes</taxon>
        <taxon>Mycobacteriales</taxon>
        <taxon>Mycobacteriaceae</taxon>
        <taxon>Mycolicibacterium</taxon>
    </lineage>
</organism>
<reference evidence="1 2" key="1">
    <citation type="journal article" date="2019" name="Emerg. Microbes Infect.">
        <title>Comprehensive subspecies identification of 175 nontuberculous mycobacteria species based on 7547 genomic profiles.</title>
        <authorList>
            <person name="Matsumoto Y."/>
            <person name="Kinjo T."/>
            <person name="Motooka D."/>
            <person name="Nabeya D."/>
            <person name="Jung N."/>
            <person name="Uechi K."/>
            <person name="Horii T."/>
            <person name="Iida T."/>
            <person name="Fujita J."/>
            <person name="Nakamura S."/>
        </authorList>
    </citation>
    <scope>NUCLEOTIDE SEQUENCE [LARGE SCALE GENOMIC DNA]</scope>
    <source>
        <strain evidence="1 2">JCM 18439</strain>
    </source>
</reference>
<dbReference type="KEGG" id="mcee:MCEL_24410"/>
<evidence type="ECO:0000313" key="2">
    <source>
        <dbReference type="Proteomes" id="UP000466431"/>
    </source>
</evidence>
<accession>A0A1X0BPQ3</accession>
<evidence type="ECO:0000313" key="1">
    <source>
        <dbReference type="EMBL" id="BBY44146.1"/>
    </source>
</evidence>